<comment type="caution">
    <text evidence="4">The sequence shown here is derived from an EMBL/GenBank/DDBJ whole genome shotgun (WGS) entry which is preliminary data.</text>
</comment>
<sequence length="780" mass="86150">MTADTWPDGTWNKADEHCRAKGKQLCDYKKVCPKGRSHAPAIPGGQKKYEMWTPVRNAEDSNNPVEWVQVGTREKGDLCCLISSDCHGQVKNFQGWGKVKSFNGFIYCCENDLPVNLQELKLTNQHWNGSWSEAALLCDSKGMQLADWAELCPKGKGKNSVVPQLGKDMWTPVVNSGDVNNSIQWVQVGLRLEGDICKLISDVPGHTENFKGWGELRPYTVLETEMIGSVEVASVEFYEDGAKAEVKARADQVCMGGQHSRRSRHSTILRRLCLLVSAASSTPCCEENQATGSLVHCANATSPPLAPGAASSSKTRVLVMQLATSNLWDSFCQYTAVVNARWAKRLDHRYVLTAGEYLRSSDLWRGGNVRAVLEVMKEASEEVDWIFHLDCDAALVDFSGEDALLETIQRYGEKVEVILSRDESGFAGTSRLSNMGTGLWRRSQWTLRLLETWWQALDQDSSRNEQEVLEDLLTTNAHGCLDRLILLPAGFLNSESSNPIAAPASRQPVVHLAGMPHGVRTAVFKSLWAEQCEPKGETESDPWRMRRVLVKSLADFALSLPDVPVEHQDGGNCRQTGLCGGDGLLTCLNFREAERFLRLALHRTFLLEEHLGKRGGEQFALPLAHSFENLVGPLLELGHYDEAQRLLMRPRLVPRQSLDEALQKENLAAAFQGTGRTAEAEVLVREALAVLEHAFPPQVRDVRPAGARARLAQILHAQGRTSEAEPLLRQALADLEASLGVDHPQVLNCARNLAVLLKQKAAPGALPEAEVPHGRLPANP</sequence>
<dbReference type="Pfam" id="PF24325">
    <property type="entry name" value="DUF7495"/>
    <property type="match status" value="2"/>
</dbReference>
<feature type="domain" description="DUF7495" evidence="3">
    <location>
        <begin position="124"/>
        <end position="215"/>
    </location>
</feature>
<reference evidence="4 5" key="1">
    <citation type="submission" date="2024-02" db="EMBL/GenBank/DDBJ databases">
        <authorList>
            <person name="Chen Y."/>
            <person name="Shah S."/>
            <person name="Dougan E. K."/>
            <person name="Thang M."/>
            <person name="Chan C."/>
        </authorList>
    </citation>
    <scope>NUCLEOTIDE SEQUENCE [LARGE SCALE GENOMIC DNA]</scope>
</reference>
<keyword evidence="2" id="KW-0808">Transferase</keyword>
<dbReference type="EMBL" id="CAXAMM010002658">
    <property type="protein sequence ID" value="CAK8996991.1"/>
    <property type="molecule type" value="Genomic_DNA"/>
</dbReference>
<dbReference type="Proteomes" id="UP001642464">
    <property type="component" value="Unassembled WGS sequence"/>
</dbReference>
<evidence type="ECO:0000313" key="4">
    <source>
        <dbReference type="EMBL" id="CAK8996991.1"/>
    </source>
</evidence>
<evidence type="ECO:0000259" key="3">
    <source>
        <dbReference type="Pfam" id="PF24325"/>
    </source>
</evidence>
<evidence type="ECO:0000313" key="5">
    <source>
        <dbReference type="Proteomes" id="UP001642464"/>
    </source>
</evidence>
<gene>
    <name evidence="4" type="ORF">SCF082_LOCUS5029</name>
</gene>
<feature type="domain" description="DUF7495" evidence="3">
    <location>
        <begin position="4"/>
        <end position="110"/>
    </location>
</feature>
<keyword evidence="1" id="KW-0328">Glycosyltransferase</keyword>
<dbReference type="Gene3D" id="1.25.40.10">
    <property type="entry name" value="Tetratricopeptide repeat domain"/>
    <property type="match status" value="1"/>
</dbReference>
<organism evidence="4 5">
    <name type="scientific">Durusdinium trenchii</name>
    <dbReference type="NCBI Taxonomy" id="1381693"/>
    <lineage>
        <taxon>Eukaryota</taxon>
        <taxon>Sar</taxon>
        <taxon>Alveolata</taxon>
        <taxon>Dinophyceae</taxon>
        <taxon>Suessiales</taxon>
        <taxon>Symbiodiniaceae</taxon>
        <taxon>Durusdinium</taxon>
    </lineage>
</organism>
<name>A0ABP0I351_9DINO</name>
<evidence type="ECO:0000256" key="2">
    <source>
        <dbReference type="ARBA" id="ARBA00022679"/>
    </source>
</evidence>
<evidence type="ECO:0000256" key="1">
    <source>
        <dbReference type="ARBA" id="ARBA00022676"/>
    </source>
</evidence>
<dbReference type="InterPro" id="IPR008630">
    <property type="entry name" value="Glyco_trans_34"/>
</dbReference>
<dbReference type="SUPFAM" id="SSF48452">
    <property type="entry name" value="TPR-like"/>
    <property type="match status" value="1"/>
</dbReference>
<protein>
    <submittedName>
        <fullName evidence="4">Nephrocystin-3</fullName>
    </submittedName>
</protein>
<dbReference type="InterPro" id="IPR055918">
    <property type="entry name" value="DUF7495"/>
</dbReference>
<dbReference type="InterPro" id="IPR011990">
    <property type="entry name" value="TPR-like_helical_dom_sf"/>
</dbReference>
<dbReference type="PANTHER" id="PTHR31306:SF4">
    <property type="entry name" value="ALPHA-1,2-GALACTOSYLTRANSFERASE"/>
    <property type="match status" value="1"/>
</dbReference>
<keyword evidence="5" id="KW-1185">Reference proteome</keyword>
<proteinExistence type="predicted"/>
<accession>A0ABP0I351</accession>
<dbReference type="PANTHER" id="PTHR31306">
    <property type="entry name" value="ALPHA-1,6-MANNOSYLTRANSFERASE MNN11-RELATED"/>
    <property type="match status" value="1"/>
</dbReference>
<dbReference type="Pfam" id="PF13424">
    <property type="entry name" value="TPR_12"/>
    <property type="match status" value="1"/>
</dbReference>
<dbReference type="Pfam" id="PF13374">
    <property type="entry name" value="TPR_10"/>
    <property type="match status" value="1"/>
</dbReference>